<dbReference type="EMBL" id="ML742048">
    <property type="protein sequence ID" value="KAE8152726.1"/>
    <property type="molecule type" value="Genomic_DNA"/>
</dbReference>
<dbReference type="SUPFAM" id="SSF56176">
    <property type="entry name" value="FAD-binding/transporter-associated domain-like"/>
    <property type="match status" value="1"/>
</dbReference>
<evidence type="ECO:0000256" key="4">
    <source>
        <dbReference type="ARBA" id="ARBA00022827"/>
    </source>
</evidence>
<dbReference type="InterPro" id="IPR050416">
    <property type="entry name" value="FAD-linked_Oxidoreductase"/>
</dbReference>
<comment type="similarity">
    <text evidence="2">Belongs to the oxygen-dependent FAD-linked oxidoreductase family.</text>
</comment>
<keyword evidence="5" id="KW-0560">Oxidoreductase</keyword>
<dbReference type="InterPro" id="IPR016166">
    <property type="entry name" value="FAD-bd_PCMH"/>
</dbReference>
<keyword evidence="6" id="KW-0732">Signal</keyword>
<evidence type="ECO:0000256" key="3">
    <source>
        <dbReference type="ARBA" id="ARBA00022630"/>
    </source>
</evidence>
<evidence type="ECO:0000313" key="9">
    <source>
        <dbReference type="Proteomes" id="UP000325780"/>
    </source>
</evidence>
<dbReference type="PROSITE" id="PS51387">
    <property type="entry name" value="FAD_PCMH"/>
    <property type="match status" value="1"/>
</dbReference>
<dbReference type="InterPro" id="IPR036318">
    <property type="entry name" value="FAD-bd_PCMH-like_sf"/>
</dbReference>
<evidence type="ECO:0000313" key="8">
    <source>
        <dbReference type="EMBL" id="KAE8152726.1"/>
    </source>
</evidence>
<dbReference type="Proteomes" id="UP000325780">
    <property type="component" value="Unassembled WGS sequence"/>
</dbReference>
<dbReference type="GO" id="GO:0016491">
    <property type="term" value="F:oxidoreductase activity"/>
    <property type="evidence" value="ECO:0007669"/>
    <property type="project" value="UniProtKB-KW"/>
</dbReference>
<dbReference type="InterPro" id="IPR012951">
    <property type="entry name" value="BBE"/>
</dbReference>
<keyword evidence="3" id="KW-0285">Flavoprotein</keyword>
<dbReference type="Gene3D" id="3.40.462.20">
    <property type="match status" value="1"/>
</dbReference>
<dbReference type="InterPro" id="IPR016169">
    <property type="entry name" value="FAD-bd_PCMH_sub2"/>
</dbReference>
<dbReference type="AlphaFoldDB" id="A0A5N6U2B4"/>
<dbReference type="OrthoDB" id="407275at2759"/>
<dbReference type="InterPro" id="IPR006094">
    <property type="entry name" value="Oxid_FAD_bind_N"/>
</dbReference>
<proteinExistence type="inferred from homology"/>
<evidence type="ECO:0000256" key="1">
    <source>
        <dbReference type="ARBA" id="ARBA00001974"/>
    </source>
</evidence>
<organism evidence="8 9">
    <name type="scientific">Aspergillus avenaceus</name>
    <dbReference type="NCBI Taxonomy" id="36643"/>
    <lineage>
        <taxon>Eukaryota</taxon>
        <taxon>Fungi</taxon>
        <taxon>Dikarya</taxon>
        <taxon>Ascomycota</taxon>
        <taxon>Pezizomycotina</taxon>
        <taxon>Eurotiomycetes</taxon>
        <taxon>Eurotiomycetidae</taxon>
        <taxon>Eurotiales</taxon>
        <taxon>Aspergillaceae</taxon>
        <taxon>Aspergillus</taxon>
        <taxon>Aspergillus subgen. Circumdati</taxon>
    </lineage>
</organism>
<dbReference type="PANTHER" id="PTHR42973:SF39">
    <property type="entry name" value="FAD-BINDING PCMH-TYPE DOMAIN-CONTAINING PROTEIN"/>
    <property type="match status" value="1"/>
</dbReference>
<sequence>MKITLSAVASFFAGLGLAIAATPDEAPTYEPKAASDSLLQCVRDALTEDQREYRIVTQDEKEYETVSTGVILSRQFPAVVAYPIETEEVVKLVKCGYDNGYTVTPRSGAHHFENWSALNGTLVVDISHINYVKPSEDLSTAAVGAGIRLGAVYSILNTYGRTWIAGICPSVGLGGYVAVGGYNMQMRQYGLAVDWMESAQVVLGNGTLVTASETENPDLWWAMRGGGTFGLTVEVTLKLTTLPRSAMLVMEYPKDARMQSLETFVNWAPSQDPLFNSQINLYGNRSQILGWYIGQSVDELNPLMDSSGLLSISGAQYNISGNCSTENSRNFWLYTQQTCTDDETAHDLNVGLFNVVADDIVPATNVSYGFNDVPALPDEPKAMLWPHLGIVEKTYMQQKSKGGLSHEDLEWIIQKTGELPEELNVWGEITTFNMSGAPTSNSAFAWFEEAEIMYRFEVTKVEDEATMQQGQQFIDELDKLMLNRLGPASYAGYVDAKIQTDPHYAYWGQNVDRLAQVKGAYDPKDVFSNPFSIRPKA</sequence>
<gene>
    <name evidence="8" type="ORF">BDV25DRAFT_137531</name>
</gene>
<protein>
    <recommendedName>
        <fullName evidence="7">FAD-binding PCMH-type domain-containing protein</fullName>
    </recommendedName>
</protein>
<accession>A0A5N6U2B4</accession>
<feature type="signal peptide" evidence="6">
    <location>
        <begin position="1"/>
        <end position="20"/>
    </location>
</feature>
<dbReference type="Pfam" id="PF08031">
    <property type="entry name" value="BBE"/>
    <property type="match status" value="1"/>
</dbReference>
<comment type="cofactor">
    <cofactor evidence="1">
        <name>FAD</name>
        <dbReference type="ChEBI" id="CHEBI:57692"/>
    </cofactor>
</comment>
<dbReference type="Gene3D" id="3.30.465.10">
    <property type="match status" value="2"/>
</dbReference>
<evidence type="ECO:0000256" key="6">
    <source>
        <dbReference type="SAM" id="SignalP"/>
    </source>
</evidence>
<feature type="domain" description="FAD-binding PCMH-type" evidence="7">
    <location>
        <begin position="73"/>
        <end position="242"/>
    </location>
</feature>
<evidence type="ECO:0000259" key="7">
    <source>
        <dbReference type="PROSITE" id="PS51387"/>
    </source>
</evidence>
<dbReference type="Pfam" id="PF01565">
    <property type="entry name" value="FAD_binding_4"/>
    <property type="match status" value="1"/>
</dbReference>
<feature type="chain" id="PRO_5024922992" description="FAD-binding PCMH-type domain-containing protein" evidence="6">
    <location>
        <begin position="21"/>
        <end position="537"/>
    </location>
</feature>
<dbReference type="PANTHER" id="PTHR42973">
    <property type="entry name" value="BINDING OXIDOREDUCTASE, PUTATIVE (AFU_ORTHOLOGUE AFUA_1G17690)-RELATED"/>
    <property type="match status" value="1"/>
</dbReference>
<dbReference type="GO" id="GO:0071949">
    <property type="term" value="F:FAD binding"/>
    <property type="evidence" value="ECO:0007669"/>
    <property type="project" value="InterPro"/>
</dbReference>
<evidence type="ECO:0000256" key="5">
    <source>
        <dbReference type="ARBA" id="ARBA00023002"/>
    </source>
</evidence>
<reference evidence="8 9" key="1">
    <citation type="submission" date="2019-04" db="EMBL/GenBank/DDBJ databases">
        <title>Friends and foes A comparative genomics study of 23 Aspergillus species from section Flavi.</title>
        <authorList>
            <consortium name="DOE Joint Genome Institute"/>
            <person name="Kjaerbolling I."/>
            <person name="Vesth T."/>
            <person name="Frisvad J.C."/>
            <person name="Nybo J.L."/>
            <person name="Theobald S."/>
            <person name="Kildgaard S."/>
            <person name="Isbrandt T."/>
            <person name="Kuo A."/>
            <person name="Sato A."/>
            <person name="Lyhne E.K."/>
            <person name="Kogle M.E."/>
            <person name="Wiebenga A."/>
            <person name="Kun R.S."/>
            <person name="Lubbers R.J."/>
            <person name="Makela M.R."/>
            <person name="Barry K."/>
            <person name="Chovatia M."/>
            <person name="Clum A."/>
            <person name="Daum C."/>
            <person name="Haridas S."/>
            <person name="He G."/>
            <person name="LaButti K."/>
            <person name="Lipzen A."/>
            <person name="Mondo S."/>
            <person name="Riley R."/>
            <person name="Salamov A."/>
            <person name="Simmons B.A."/>
            <person name="Magnuson J.K."/>
            <person name="Henrissat B."/>
            <person name="Mortensen U.H."/>
            <person name="Larsen T.O."/>
            <person name="Devries R.P."/>
            <person name="Grigoriev I.V."/>
            <person name="Machida M."/>
            <person name="Baker S.E."/>
            <person name="Andersen M.R."/>
        </authorList>
    </citation>
    <scope>NUCLEOTIDE SEQUENCE [LARGE SCALE GENOMIC DNA]</scope>
    <source>
        <strain evidence="8 9">IBT 18842</strain>
    </source>
</reference>
<keyword evidence="9" id="KW-1185">Reference proteome</keyword>
<keyword evidence="4" id="KW-0274">FAD</keyword>
<name>A0A5N6U2B4_ASPAV</name>
<evidence type="ECO:0000256" key="2">
    <source>
        <dbReference type="ARBA" id="ARBA00005466"/>
    </source>
</evidence>